<dbReference type="EMBL" id="AYKW01000067">
    <property type="protein sequence ID" value="PIL24249.1"/>
    <property type="molecule type" value="Genomic_DNA"/>
</dbReference>
<keyword evidence="2" id="KW-1185">Reference proteome</keyword>
<gene>
    <name evidence="1" type="ORF">GSI_14002</name>
</gene>
<evidence type="ECO:0000313" key="2">
    <source>
        <dbReference type="Proteomes" id="UP000230002"/>
    </source>
</evidence>
<reference evidence="1 2" key="1">
    <citation type="journal article" date="2015" name="Sci. Rep.">
        <title>Chromosome-level genome map provides insights into diverse defense mechanisms in the medicinal fungus Ganoderma sinense.</title>
        <authorList>
            <person name="Zhu Y."/>
            <person name="Xu J."/>
            <person name="Sun C."/>
            <person name="Zhou S."/>
            <person name="Xu H."/>
            <person name="Nelson D.R."/>
            <person name="Qian J."/>
            <person name="Song J."/>
            <person name="Luo H."/>
            <person name="Xiang L."/>
            <person name="Li Y."/>
            <person name="Xu Z."/>
            <person name="Ji A."/>
            <person name="Wang L."/>
            <person name="Lu S."/>
            <person name="Hayward A."/>
            <person name="Sun W."/>
            <person name="Li X."/>
            <person name="Schwartz D.C."/>
            <person name="Wang Y."/>
            <person name="Chen S."/>
        </authorList>
    </citation>
    <scope>NUCLEOTIDE SEQUENCE [LARGE SCALE GENOMIC DNA]</scope>
    <source>
        <strain evidence="1 2">ZZ0214-1</strain>
    </source>
</reference>
<accession>A0A2G8RRW1</accession>
<organism evidence="1 2">
    <name type="scientific">Ganoderma sinense ZZ0214-1</name>
    <dbReference type="NCBI Taxonomy" id="1077348"/>
    <lineage>
        <taxon>Eukaryota</taxon>
        <taxon>Fungi</taxon>
        <taxon>Dikarya</taxon>
        <taxon>Basidiomycota</taxon>
        <taxon>Agaricomycotina</taxon>
        <taxon>Agaricomycetes</taxon>
        <taxon>Polyporales</taxon>
        <taxon>Polyporaceae</taxon>
        <taxon>Ganoderma</taxon>
    </lineage>
</organism>
<protein>
    <submittedName>
        <fullName evidence="1">Uncharacterized protein</fullName>
    </submittedName>
</protein>
<proteinExistence type="predicted"/>
<dbReference type="AlphaFoldDB" id="A0A2G8RRW1"/>
<dbReference type="Proteomes" id="UP000230002">
    <property type="component" value="Unassembled WGS sequence"/>
</dbReference>
<comment type="caution">
    <text evidence="1">The sequence shown here is derived from an EMBL/GenBank/DDBJ whole genome shotgun (WGS) entry which is preliminary data.</text>
</comment>
<sequence length="237" mass="26521">MIPRNVLRSTLASPSPFHSCNLHLASLLPQWSRDLLELLIRDDRLPVPVQHDVLESRERRLAPRREVALEVRPVLLAAFGVERVRVRVHAHGVEELHRARGGRDVREVHVAVELLEARAAREDVREEVDDVKLETEPELDGADLRAVRLPEWPVRLGVLELVEDEVREGGELPAAELEDEERVHAPEAQRVEAREVHVWRAEVARPDLAADGEVLEVGRDLEDVGEGVDTAGAGGLV</sequence>
<name>A0A2G8RRW1_9APHY</name>
<evidence type="ECO:0000313" key="1">
    <source>
        <dbReference type="EMBL" id="PIL24249.1"/>
    </source>
</evidence>